<accession>A0A4U2A871</accession>
<gene>
    <name evidence="1" type="ORF">FCV91_06865</name>
</gene>
<proteinExistence type="predicted"/>
<evidence type="ECO:0000313" key="1">
    <source>
        <dbReference type="EMBL" id="TKG11168.1"/>
    </source>
</evidence>
<dbReference type="EMBL" id="SYVO01000017">
    <property type="protein sequence ID" value="TKG11168.1"/>
    <property type="molecule type" value="Genomic_DNA"/>
</dbReference>
<dbReference type="AlphaFoldDB" id="A0A4U2A871"/>
<protein>
    <submittedName>
        <fullName evidence="1">Uncharacterized protein</fullName>
    </submittedName>
</protein>
<comment type="caution">
    <text evidence="1">The sequence shown here is derived from an EMBL/GenBank/DDBJ whole genome shotgun (WGS) entry which is preliminary data.</text>
</comment>
<name>A0A4U2A871_9VIBR</name>
<organism evidence="1 2">
    <name type="scientific">Vibrio lentus</name>
    <dbReference type="NCBI Taxonomy" id="136468"/>
    <lineage>
        <taxon>Bacteria</taxon>
        <taxon>Pseudomonadati</taxon>
        <taxon>Pseudomonadota</taxon>
        <taxon>Gammaproteobacteria</taxon>
        <taxon>Vibrionales</taxon>
        <taxon>Vibrionaceae</taxon>
        <taxon>Vibrio</taxon>
    </lineage>
</organism>
<dbReference type="Proteomes" id="UP000305840">
    <property type="component" value="Unassembled WGS sequence"/>
</dbReference>
<evidence type="ECO:0000313" key="2">
    <source>
        <dbReference type="Proteomes" id="UP000305840"/>
    </source>
</evidence>
<sequence length="61" mass="7025">MFSSFRLSRRKFVKSSLKVSKSETKARTFYLVLELPTSPLSVKISITLAKSYEKHMLITLT</sequence>
<reference evidence="1 2" key="1">
    <citation type="submission" date="2019-04" db="EMBL/GenBank/DDBJ databases">
        <title>A reverse ecology approach based on a biological definition of microbial populations.</title>
        <authorList>
            <person name="Arevalo P."/>
            <person name="Vaninsberghe D."/>
            <person name="Elsherbini J."/>
            <person name="Gore J."/>
            <person name="Polz M."/>
        </authorList>
    </citation>
    <scope>NUCLEOTIDE SEQUENCE [LARGE SCALE GENOMIC DNA]</scope>
    <source>
        <strain evidence="1 2">10N.222.48.A1</strain>
    </source>
</reference>